<reference evidence="2 3" key="1">
    <citation type="journal article" date="2021" name="ACS Chem. Biol.">
        <title>Genomic-Led Discovery of a Novel Glycopeptide Antibiotic by Nonomuraea coxensis DSM 45129.</title>
        <authorList>
            <person name="Yushchuk O."/>
            <person name="Vior N.M."/>
            <person name="Andreo-Vidal A."/>
            <person name="Berini F."/>
            <person name="Ruckert C."/>
            <person name="Busche T."/>
            <person name="Binda E."/>
            <person name="Kalinowski J."/>
            <person name="Truman A.W."/>
            <person name="Marinelli F."/>
        </authorList>
    </citation>
    <scope>NUCLEOTIDE SEQUENCE [LARGE SCALE GENOMIC DNA]</scope>
    <source>
        <strain evidence="2 3">DSM 45129</strain>
    </source>
</reference>
<feature type="region of interest" description="Disordered" evidence="1">
    <location>
        <begin position="99"/>
        <end position="136"/>
    </location>
</feature>
<feature type="compositionally biased region" description="Polar residues" evidence="1">
    <location>
        <begin position="54"/>
        <end position="64"/>
    </location>
</feature>
<dbReference type="Proteomes" id="UP000824681">
    <property type="component" value="Chromosome"/>
</dbReference>
<feature type="region of interest" description="Disordered" evidence="1">
    <location>
        <begin position="1"/>
        <end position="71"/>
    </location>
</feature>
<evidence type="ECO:0000313" key="3">
    <source>
        <dbReference type="Proteomes" id="UP000824681"/>
    </source>
</evidence>
<feature type="region of interest" description="Disordered" evidence="1">
    <location>
        <begin position="182"/>
        <end position="208"/>
    </location>
</feature>
<accession>A0ABX8UIZ6</accession>
<feature type="compositionally biased region" description="Pro residues" evidence="1">
    <location>
        <begin position="102"/>
        <end position="128"/>
    </location>
</feature>
<organism evidence="2 3">
    <name type="scientific">Nonomuraea coxensis DSM 45129</name>
    <dbReference type="NCBI Taxonomy" id="1122611"/>
    <lineage>
        <taxon>Bacteria</taxon>
        <taxon>Bacillati</taxon>
        <taxon>Actinomycetota</taxon>
        <taxon>Actinomycetes</taxon>
        <taxon>Streptosporangiales</taxon>
        <taxon>Streptosporangiaceae</taxon>
        <taxon>Nonomuraea</taxon>
    </lineage>
</organism>
<sequence length="260" mass="27216">MRARPSASSPHTTRRICSNTPTNSPNPARQPTDAKPSLQDGQSLGGQAAPNSRPPSQKNAQWPATTRIAPGPLIDSVAPSFHRSRCHAVPCRAVSCPCRAVSPPPSPPPPPPPPPPPSPPPSPSPSPSPSSKRAVHRWHVARGGPAWRVGARSAVVSRAVLSGAVPVVLVATVPVAADHSPPIGRRIHSATPAFTTTPPRPVHDEGGHSARPARIAVRGRHPRRNVRRWPLRPHAVHGTGGRAASQATVARKAISRAASM</sequence>
<protein>
    <submittedName>
        <fullName evidence="2">Uncharacterized protein</fullName>
    </submittedName>
</protein>
<gene>
    <name evidence="2" type="ORF">Nocox_42475</name>
</gene>
<keyword evidence="3" id="KW-1185">Reference proteome</keyword>
<name>A0ABX8UIZ6_9ACTN</name>
<proteinExistence type="predicted"/>
<dbReference type="EMBL" id="CP068985">
    <property type="protein sequence ID" value="QYC46032.1"/>
    <property type="molecule type" value="Genomic_DNA"/>
</dbReference>
<evidence type="ECO:0000313" key="2">
    <source>
        <dbReference type="EMBL" id="QYC46032.1"/>
    </source>
</evidence>
<feature type="compositionally biased region" description="Polar residues" evidence="1">
    <location>
        <begin position="1"/>
        <end position="29"/>
    </location>
</feature>
<evidence type="ECO:0000256" key="1">
    <source>
        <dbReference type="SAM" id="MobiDB-lite"/>
    </source>
</evidence>